<keyword evidence="2" id="KW-1185">Reference proteome</keyword>
<dbReference type="InParanoid" id="A0A6I8U366"/>
<dbReference type="PANTHER" id="PTHR47526">
    <property type="entry name" value="ATP-DEPENDENT DNA HELICASE"/>
    <property type="match status" value="1"/>
</dbReference>
<dbReference type="OrthoDB" id="6757988at2759"/>
<dbReference type="EnsemblMetazoa" id="AAEL023024-RA">
    <property type="protein sequence ID" value="AAEL023024-PA"/>
    <property type="gene ID" value="AAEL023024"/>
</dbReference>
<proteinExistence type="predicted"/>
<gene>
    <name evidence="1" type="primary">110678189</name>
</gene>
<organism evidence="1 2">
    <name type="scientific">Aedes aegypti</name>
    <name type="common">Yellowfever mosquito</name>
    <name type="synonym">Culex aegypti</name>
    <dbReference type="NCBI Taxonomy" id="7159"/>
    <lineage>
        <taxon>Eukaryota</taxon>
        <taxon>Metazoa</taxon>
        <taxon>Ecdysozoa</taxon>
        <taxon>Arthropoda</taxon>
        <taxon>Hexapoda</taxon>
        <taxon>Insecta</taxon>
        <taxon>Pterygota</taxon>
        <taxon>Neoptera</taxon>
        <taxon>Endopterygota</taxon>
        <taxon>Diptera</taxon>
        <taxon>Nematocera</taxon>
        <taxon>Culicoidea</taxon>
        <taxon>Culicidae</taxon>
        <taxon>Culicinae</taxon>
        <taxon>Aedini</taxon>
        <taxon>Aedes</taxon>
        <taxon>Stegomyia</taxon>
    </lineage>
</organism>
<evidence type="ECO:0000313" key="2">
    <source>
        <dbReference type="Proteomes" id="UP000008820"/>
    </source>
</evidence>
<protein>
    <recommendedName>
        <fullName evidence="3">SWIM-type domain-containing protein</fullName>
    </recommendedName>
</protein>
<reference evidence="1 2" key="1">
    <citation type="submission" date="2017-06" db="EMBL/GenBank/DDBJ databases">
        <title>Aedes aegypti genome working group (AGWG) sequencing and assembly.</title>
        <authorList>
            <consortium name="Aedes aegypti Genome Working Group (AGWG)"/>
            <person name="Matthews B.J."/>
        </authorList>
    </citation>
    <scope>NUCLEOTIDE SEQUENCE [LARGE SCALE GENOMIC DNA]</scope>
    <source>
        <strain evidence="1 2">LVP_AGWG</strain>
    </source>
</reference>
<accession>A0A6I8U366</accession>
<evidence type="ECO:0008006" key="3">
    <source>
        <dbReference type="Google" id="ProtNLM"/>
    </source>
</evidence>
<dbReference type="PANTHER" id="PTHR47526:SF3">
    <property type="entry name" value="PHD-TYPE DOMAIN-CONTAINING PROTEIN"/>
    <property type="match status" value="1"/>
</dbReference>
<evidence type="ECO:0000313" key="1">
    <source>
        <dbReference type="EnsemblMetazoa" id="AAEL023024-PA"/>
    </source>
</evidence>
<dbReference type="Proteomes" id="UP000008820">
    <property type="component" value="Chromosome 3"/>
</dbReference>
<reference evidence="1" key="2">
    <citation type="submission" date="2020-05" db="UniProtKB">
        <authorList>
            <consortium name="EnsemblMetazoa"/>
        </authorList>
    </citation>
    <scope>IDENTIFICATION</scope>
    <source>
        <strain evidence="1">LVP_AGWG</strain>
    </source>
</reference>
<dbReference type="AlphaFoldDB" id="A0A6I8U366"/>
<name>A0A6I8U366_AEDAE</name>
<sequence length="327" mass="37094">MDCEVAAQRYREKVAMCYGVNPSALQTKPQEVPLTVTFAIYQFLVVDPNPFTGAPKNCAKGMDAIFYYKNGWVKSVSGKKIQDIFVVHGIVRHSFALNEKPLTPWILINKSGKILAAHCNCAIGLLEACSHVGATLFALEGIRTSIIEKKMSVTDLPAYWKKPPASINVNLYKKVRDIDFGRQIQRDYFTSNSSSSNIDNRCRDLLNTLQNDGLNVVASSLFCGEENFRCSECSYEDGLRDELKDYNYQLLYDPSNINSIADLKARASEFVRNLPKEPFFLKRINTLTIDQSNSKWWNIFRSGRITASNLKDCKSIFDSSYKVWQKE</sequence>